<dbReference type="Proteomes" id="UP000015105">
    <property type="component" value="Chromosome 4D"/>
</dbReference>
<evidence type="ECO:0000313" key="2">
    <source>
        <dbReference type="Proteomes" id="UP000015105"/>
    </source>
</evidence>
<organism evidence="1 2">
    <name type="scientific">Aegilops tauschii subsp. strangulata</name>
    <name type="common">Goatgrass</name>
    <dbReference type="NCBI Taxonomy" id="200361"/>
    <lineage>
        <taxon>Eukaryota</taxon>
        <taxon>Viridiplantae</taxon>
        <taxon>Streptophyta</taxon>
        <taxon>Embryophyta</taxon>
        <taxon>Tracheophyta</taxon>
        <taxon>Spermatophyta</taxon>
        <taxon>Magnoliopsida</taxon>
        <taxon>Liliopsida</taxon>
        <taxon>Poales</taxon>
        <taxon>Poaceae</taxon>
        <taxon>BOP clade</taxon>
        <taxon>Pooideae</taxon>
        <taxon>Triticodae</taxon>
        <taxon>Triticeae</taxon>
        <taxon>Triticinae</taxon>
        <taxon>Aegilops</taxon>
    </lineage>
</organism>
<dbReference type="AlphaFoldDB" id="A0A453IN76"/>
<accession>A0A453IN76</accession>
<evidence type="ECO:0000313" key="1">
    <source>
        <dbReference type="EnsemblPlants" id="AET4Gv20610000.11"/>
    </source>
</evidence>
<dbReference type="Gramene" id="AET4Gv20610000.11">
    <property type="protein sequence ID" value="AET4Gv20610000.11"/>
    <property type="gene ID" value="AET4Gv20610000"/>
</dbReference>
<sequence length="71" mass="8193">VPSNEDNTVYEFIVYHCVVCYCDPLLHFGERDCLWMQLEIALLILFCFPPEGNLLCNNVDQLCQKSSSFDS</sequence>
<reference evidence="1" key="3">
    <citation type="journal article" date="2017" name="Nature">
        <title>Genome sequence of the progenitor of the wheat D genome Aegilops tauschii.</title>
        <authorList>
            <person name="Luo M.C."/>
            <person name="Gu Y.Q."/>
            <person name="Puiu D."/>
            <person name="Wang H."/>
            <person name="Twardziok S.O."/>
            <person name="Deal K.R."/>
            <person name="Huo N."/>
            <person name="Zhu T."/>
            <person name="Wang L."/>
            <person name="Wang Y."/>
            <person name="McGuire P.E."/>
            <person name="Liu S."/>
            <person name="Long H."/>
            <person name="Ramasamy R.K."/>
            <person name="Rodriguez J.C."/>
            <person name="Van S.L."/>
            <person name="Yuan L."/>
            <person name="Wang Z."/>
            <person name="Xia Z."/>
            <person name="Xiao L."/>
            <person name="Anderson O.D."/>
            <person name="Ouyang S."/>
            <person name="Liang Y."/>
            <person name="Zimin A.V."/>
            <person name="Pertea G."/>
            <person name="Qi P."/>
            <person name="Bennetzen J.L."/>
            <person name="Dai X."/>
            <person name="Dawson M.W."/>
            <person name="Muller H.G."/>
            <person name="Kugler K."/>
            <person name="Rivarola-Duarte L."/>
            <person name="Spannagl M."/>
            <person name="Mayer K.F.X."/>
            <person name="Lu F.H."/>
            <person name="Bevan M.W."/>
            <person name="Leroy P."/>
            <person name="Li P."/>
            <person name="You F.M."/>
            <person name="Sun Q."/>
            <person name="Liu Z."/>
            <person name="Lyons E."/>
            <person name="Wicker T."/>
            <person name="Salzberg S.L."/>
            <person name="Devos K.M."/>
            <person name="Dvorak J."/>
        </authorList>
    </citation>
    <scope>NUCLEOTIDE SEQUENCE [LARGE SCALE GENOMIC DNA]</scope>
    <source>
        <strain evidence="1">cv. AL8/78</strain>
    </source>
</reference>
<dbReference type="EnsemblPlants" id="AET4Gv20610000.11">
    <property type="protein sequence ID" value="AET4Gv20610000.11"/>
    <property type="gene ID" value="AET4Gv20610000"/>
</dbReference>
<protein>
    <submittedName>
        <fullName evidence="1">Uncharacterized protein</fullName>
    </submittedName>
</protein>
<reference evidence="1" key="5">
    <citation type="journal article" date="2021" name="G3 (Bethesda)">
        <title>Aegilops tauschii genome assembly Aet v5.0 features greater sequence contiguity and improved annotation.</title>
        <authorList>
            <person name="Wang L."/>
            <person name="Zhu T."/>
            <person name="Rodriguez J.C."/>
            <person name="Deal K.R."/>
            <person name="Dubcovsky J."/>
            <person name="McGuire P.E."/>
            <person name="Lux T."/>
            <person name="Spannagl M."/>
            <person name="Mayer K.F.X."/>
            <person name="Baldrich P."/>
            <person name="Meyers B.C."/>
            <person name="Huo N."/>
            <person name="Gu Y.Q."/>
            <person name="Zhou H."/>
            <person name="Devos K.M."/>
            <person name="Bennetzen J.L."/>
            <person name="Unver T."/>
            <person name="Budak H."/>
            <person name="Gulick P.J."/>
            <person name="Galiba G."/>
            <person name="Kalapos B."/>
            <person name="Nelson D.R."/>
            <person name="Li P."/>
            <person name="You F.M."/>
            <person name="Luo M.C."/>
            <person name="Dvorak J."/>
        </authorList>
    </citation>
    <scope>NUCLEOTIDE SEQUENCE [LARGE SCALE GENOMIC DNA]</scope>
    <source>
        <strain evidence="1">cv. AL8/78</strain>
    </source>
</reference>
<reference evidence="1" key="4">
    <citation type="submission" date="2019-03" db="UniProtKB">
        <authorList>
            <consortium name="EnsemblPlants"/>
        </authorList>
    </citation>
    <scope>IDENTIFICATION</scope>
</reference>
<reference evidence="2" key="2">
    <citation type="journal article" date="2017" name="Nat. Plants">
        <title>The Aegilops tauschii genome reveals multiple impacts of transposons.</title>
        <authorList>
            <person name="Zhao G."/>
            <person name="Zou C."/>
            <person name="Li K."/>
            <person name="Wang K."/>
            <person name="Li T."/>
            <person name="Gao L."/>
            <person name="Zhang X."/>
            <person name="Wang H."/>
            <person name="Yang Z."/>
            <person name="Liu X."/>
            <person name="Jiang W."/>
            <person name="Mao L."/>
            <person name="Kong X."/>
            <person name="Jiao Y."/>
            <person name="Jia J."/>
        </authorList>
    </citation>
    <scope>NUCLEOTIDE SEQUENCE [LARGE SCALE GENOMIC DNA]</scope>
    <source>
        <strain evidence="2">cv. AL8/78</strain>
    </source>
</reference>
<reference evidence="2" key="1">
    <citation type="journal article" date="2014" name="Science">
        <title>Ancient hybridizations among the ancestral genomes of bread wheat.</title>
        <authorList>
            <consortium name="International Wheat Genome Sequencing Consortium,"/>
            <person name="Marcussen T."/>
            <person name="Sandve S.R."/>
            <person name="Heier L."/>
            <person name="Spannagl M."/>
            <person name="Pfeifer M."/>
            <person name="Jakobsen K.S."/>
            <person name="Wulff B.B."/>
            <person name="Steuernagel B."/>
            <person name="Mayer K.F."/>
            <person name="Olsen O.A."/>
        </authorList>
    </citation>
    <scope>NUCLEOTIDE SEQUENCE [LARGE SCALE GENOMIC DNA]</scope>
    <source>
        <strain evidence="2">cv. AL8/78</strain>
    </source>
</reference>
<keyword evidence="2" id="KW-1185">Reference proteome</keyword>
<name>A0A453IN76_AEGTS</name>
<proteinExistence type="predicted"/>